<dbReference type="EMBL" id="ML977318">
    <property type="protein sequence ID" value="KAF2117513.1"/>
    <property type="molecule type" value="Genomic_DNA"/>
</dbReference>
<organism evidence="1 2">
    <name type="scientific">Lophiotrema nucula</name>
    <dbReference type="NCBI Taxonomy" id="690887"/>
    <lineage>
        <taxon>Eukaryota</taxon>
        <taxon>Fungi</taxon>
        <taxon>Dikarya</taxon>
        <taxon>Ascomycota</taxon>
        <taxon>Pezizomycotina</taxon>
        <taxon>Dothideomycetes</taxon>
        <taxon>Pleosporomycetidae</taxon>
        <taxon>Pleosporales</taxon>
        <taxon>Lophiotremataceae</taxon>
        <taxon>Lophiotrema</taxon>
    </lineage>
</organism>
<keyword evidence="2" id="KW-1185">Reference proteome</keyword>
<accession>A0A6A5ZEZ9</accession>
<protein>
    <submittedName>
        <fullName evidence="1">Uncharacterized protein</fullName>
    </submittedName>
</protein>
<reference evidence="1" key="1">
    <citation type="journal article" date="2020" name="Stud. Mycol.">
        <title>101 Dothideomycetes genomes: a test case for predicting lifestyles and emergence of pathogens.</title>
        <authorList>
            <person name="Haridas S."/>
            <person name="Albert R."/>
            <person name="Binder M."/>
            <person name="Bloem J."/>
            <person name="Labutti K."/>
            <person name="Salamov A."/>
            <person name="Andreopoulos B."/>
            <person name="Baker S."/>
            <person name="Barry K."/>
            <person name="Bills G."/>
            <person name="Bluhm B."/>
            <person name="Cannon C."/>
            <person name="Castanera R."/>
            <person name="Culley D."/>
            <person name="Daum C."/>
            <person name="Ezra D."/>
            <person name="Gonzalez J."/>
            <person name="Henrissat B."/>
            <person name="Kuo A."/>
            <person name="Liang C."/>
            <person name="Lipzen A."/>
            <person name="Lutzoni F."/>
            <person name="Magnuson J."/>
            <person name="Mondo S."/>
            <person name="Nolan M."/>
            <person name="Ohm R."/>
            <person name="Pangilinan J."/>
            <person name="Park H.-J."/>
            <person name="Ramirez L."/>
            <person name="Alfaro M."/>
            <person name="Sun H."/>
            <person name="Tritt A."/>
            <person name="Yoshinaga Y."/>
            <person name="Zwiers L.-H."/>
            <person name="Turgeon B."/>
            <person name="Goodwin S."/>
            <person name="Spatafora J."/>
            <person name="Crous P."/>
            <person name="Grigoriev I."/>
        </authorList>
    </citation>
    <scope>NUCLEOTIDE SEQUENCE</scope>
    <source>
        <strain evidence="1">CBS 627.86</strain>
    </source>
</reference>
<evidence type="ECO:0000313" key="2">
    <source>
        <dbReference type="Proteomes" id="UP000799770"/>
    </source>
</evidence>
<dbReference type="Proteomes" id="UP000799770">
    <property type="component" value="Unassembled WGS sequence"/>
</dbReference>
<evidence type="ECO:0000313" key="1">
    <source>
        <dbReference type="EMBL" id="KAF2117513.1"/>
    </source>
</evidence>
<gene>
    <name evidence="1" type="ORF">BDV96DRAFT_643886</name>
</gene>
<dbReference type="AlphaFoldDB" id="A0A6A5ZEZ9"/>
<sequence length="199" mass="23064">MAKPIFIIIRSHVKTASPDNIPYNILGTFTDNFSISHANLNLRPFTDTRIHILKTKRIMTEEGEREREFMIVLDAWPERDYAVSIECMTDSLEGAGNEIVYFANDRFEEREKRRAEGRMDGNEYNYTFLRRDAQNHIVGCQYTDEEDVEKTVRLDVWEVQVGDRPSRGDGARIWSIDGSVAHLKEELLGNIGCTFKTKR</sequence>
<name>A0A6A5ZEZ9_9PLEO</name>
<proteinExistence type="predicted"/>